<protein>
    <submittedName>
        <fullName evidence="1">Uncharacterized protein</fullName>
    </submittedName>
</protein>
<evidence type="ECO:0000313" key="2">
    <source>
        <dbReference type="Proteomes" id="UP000198704"/>
    </source>
</evidence>
<dbReference type="STRING" id="582672.SAMN05216360_1407"/>
<sequence>MKDALMVRIRRLEAQTVLPSTGKHLTFRIEAPHGTSGEKIITFLHERGHAIHEGDDVFLMNVGAYEIAEGEPPRDLSPTLLTEEMRAAAPASGTWPKGRGWFTFELDSPGLHEQSSEARFVF</sequence>
<dbReference type="OrthoDB" id="7997550at2"/>
<organism evidence="1 2">
    <name type="scientific">Methylobacterium phyllostachyos</name>
    <dbReference type="NCBI Taxonomy" id="582672"/>
    <lineage>
        <taxon>Bacteria</taxon>
        <taxon>Pseudomonadati</taxon>
        <taxon>Pseudomonadota</taxon>
        <taxon>Alphaproteobacteria</taxon>
        <taxon>Hyphomicrobiales</taxon>
        <taxon>Methylobacteriaceae</taxon>
        <taxon>Methylobacterium</taxon>
    </lineage>
</organism>
<dbReference type="AlphaFoldDB" id="A0A1H0LPG7"/>
<evidence type="ECO:0000313" key="1">
    <source>
        <dbReference type="EMBL" id="SDO70015.1"/>
    </source>
</evidence>
<accession>A0A1H0LPG7</accession>
<name>A0A1H0LPG7_9HYPH</name>
<reference evidence="2" key="1">
    <citation type="submission" date="2016-10" db="EMBL/GenBank/DDBJ databases">
        <authorList>
            <person name="Varghese N."/>
            <person name="Submissions S."/>
        </authorList>
    </citation>
    <scope>NUCLEOTIDE SEQUENCE [LARGE SCALE GENOMIC DNA]</scope>
    <source>
        <strain evidence="2">BL47</strain>
    </source>
</reference>
<keyword evidence="2" id="KW-1185">Reference proteome</keyword>
<dbReference type="RefSeq" id="WP_091723084.1">
    <property type="nucleotide sequence ID" value="NZ_FNHS01000040.1"/>
</dbReference>
<dbReference type="EMBL" id="FNHS01000040">
    <property type="protein sequence ID" value="SDO70015.1"/>
    <property type="molecule type" value="Genomic_DNA"/>
</dbReference>
<proteinExistence type="predicted"/>
<dbReference type="Proteomes" id="UP000198704">
    <property type="component" value="Unassembled WGS sequence"/>
</dbReference>
<gene>
    <name evidence="1" type="ORF">SAMN05216360_1407</name>
</gene>